<accession>A0A7R8UVS1</accession>
<evidence type="ECO:0000259" key="3">
    <source>
        <dbReference type="Pfam" id="PF21376"/>
    </source>
</evidence>
<evidence type="ECO:0000256" key="1">
    <source>
        <dbReference type="ARBA" id="ARBA00006235"/>
    </source>
</evidence>
<dbReference type="EMBL" id="LR899012">
    <property type="protein sequence ID" value="CAD7087471.1"/>
    <property type="molecule type" value="Genomic_DNA"/>
</dbReference>
<dbReference type="OMA" id="YTKLDYY"/>
<keyword evidence="2" id="KW-0732">Signal</keyword>
<protein>
    <recommendedName>
        <fullName evidence="3">Torsin-1A C-terminal domain-containing protein</fullName>
    </recommendedName>
</protein>
<proteinExistence type="inferred from homology"/>
<evidence type="ECO:0000313" key="5">
    <source>
        <dbReference type="Proteomes" id="UP000594454"/>
    </source>
</evidence>
<feature type="chain" id="PRO_5031454731" description="Torsin-1A C-terminal domain-containing protein" evidence="2">
    <location>
        <begin position="18"/>
        <end position="335"/>
    </location>
</feature>
<keyword evidence="5" id="KW-1185">Reference proteome</keyword>
<name>A0A7R8UVS1_HERIL</name>
<comment type="similarity">
    <text evidence="1">Belongs to the ClpA/ClpB family. Torsin subfamily.</text>
</comment>
<dbReference type="InParanoid" id="A0A7R8UVS1"/>
<dbReference type="Gene3D" id="3.40.50.300">
    <property type="entry name" value="P-loop containing nucleotide triphosphate hydrolases"/>
    <property type="match status" value="1"/>
</dbReference>
<dbReference type="InterPro" id="IPR049337">
    <property type="entry name" value="TOR1A_C"/>
</dbReference>
<dbReference type="InterPro" id="IPR027417">
    <property type="entry name" value="P-loop_NTPase"/>
</dbReference>
<dbReference type="PRINTS" id="PR00300">
    <property type="entry name" value="CLPPROTEASEA"/>
</dbReference>
<dbReference type="OrthoDB" id="19623at2759"/>
<dbReference type="InterPro" id="IPR010448">
    <property type="entry name" value="Torsin"/>
</dbReference>
<feature type="signal peptide" evidence="2">
    <location>
        <begin position="1"/>
        <end position="17"/>
    </location>
</feature>
<dbReference type="GO" id="GO:0016887">
    <property type="term" value="F:ATP hydrolysis activity"/>
    <property type="evidence" value="ECO:0007669"/>
    <property type="project" value="InterPro"/>
</dbReference>
<dbReference type="Proteomes" id="UP000594454">
    <property type="component" value="Chromosome 4"/>
</dbReference>
<dbReference type="GO" id="GO:0005524">
    <property type="term" value="F:ATP binding"/>
    <property type="evidence" value="ECO:0007669"/>
    <property type="project" value="InterPro"/>
</dbReference>
<dbReference type="FunCoup" id="A0A7R8UVS1">
    <property type="interactions" value="1089"/>
</dbReference>
<dbReference type="GO" id="GO:0071218">
    <property type="term" value="P:cellular response to misfolded protein"/>
    <property type="evidence" value="ECO:0007669"/>
    <property type="project" value="TreeGrafter"/>
</dbReference>
<organism evidence="4 5">
    <name type="scientific">Hermetia illucens</name>
    <name type="common">Black soldier fly</name>
    <dbReference type="NCBI Taxonomy" id="343691"/>
    <lineage>
        <taxon>Eukaryota</taxon>
        <taxon>Metazoa</taxon>
        <taxon>Ecdysozoa</taxon>
        <taxon>Arthropoda</taxon>
        <taxon>Hexapoda</taxon>
        <taxon>Insecta</taxon>
        <taxon>Pterygota</taxon>
        <taxon>Neoptera</taxon>
        <taxon>Endopterygota</taxon>
        <taxon>Diptera</taxon>
        <taxon>Brachycera</taxon>
        <taxon>Stratiomyomorpha</taxon>
        <taxon>Stratiomyidae</taxon>
        <taxon>Hermetiinae</taxon>
        <taxon>Hermetia</taxon>
    </lineage>
</organism>
<dbReference type="PANTHER" id="PTHR10760:SF2">
    <property type="entry name" value="LD13476P-RELATED"/>
    <property type="match status" value="1"/>
</dbReference>
<dbReference type="InterPro" id="IPR001270">
    <property type="entry name" value="ClpA/B"/>
</dbReference>
<sequence>MRFQILILVIALKSCYSLIDPVTIGVGIGLGAMGYNFDFLKRNSYCKLYECCIDEYIIGDVEGLKRDFENHLFGQHIVIQQLIPALKAHLDKERTPTKPLVISFHGTPGTGKNFVSDLMAKNLYRQGLESQYVYKFMGRSDFPLDSKSDIYKSELNDKVRQAVKKCPRSLFIFDEVDKMPPGVFESIASLLDHHTHLNGIDFRRSIFIFLSNTAGVEVSKRLAELMKYGAYRRDTKLHDFEKILELGAYNLDGGLKKAGIIEQSLVDHYIPFLPLEKAHVENCLRAEFRRLGAEPKEDVIKSIIDNFVTFDRELGLFATTGCKRLSKKVEVEVNS</sequence>
<dbReference type="AlphaFoldDB" id="A0A7R8UVS1"/>
<evidence type="ECO:0000256" key="2">
    <source>
        <dbReference type="SAM" id="SignalP"/>
    </source>
</evidence>
<dbReference type="SUPFAM" id="SSF52540">
    <property type="entry name" value="P-loop containing nucleoside triphosphate hydrolases"/>
    <property type="match status" value="1"/>
</dbReference>
<dbReference type="GO" id="GO:0012505">
    <property type="term" value="C:endomembrane system"/>
    <property type="evidence" value="ECO:0007669"/>
    <property type="project" value="UniProtKB-ARBA"/>
</dbReference>
<feature type="domain" description="Torsin-1A C-terminal" evidence="3">
    <location>
        <begin position="275"/>
        <end position="330"/>
    </location>
</feature>
<reference evidence="4 5" key="1">
    <citation type="submission" date="2020-11" db="EMBL/GenBank/DDBJ databases">
        <authorList>
            <person name="Wallbank WR R."/>
            <person name="Pardo Diaz C."/>
            <person name="Kozak K."/>
            <person name="Martin S."/>
            <person name="Jiggins C."/>
            <person name="Moest M."/>
            <person name="Warren A I."/>
            <person name="Generalovic N T."/>
            <person name="Byers J.R.P. K."/>
            <person name="Montejo-Kovacevich G."/>
            <person name="Yen C E."/>
        </authorList>
    </citation>
    <scope>NUCLEOTIDE SEQUENCE [LARGE SCALE GENOMIC DNA]</scope>
</reference>
<gene>
    <name evidence="4" type="ORF">HERILL_LOCUS10178</name>
</gene>
<dbReference type="Pfam" id="PF06309">
    <property type="entry name" value="Torsin"/>
    <property type="match status" value="1"/>
</dbReference>
<dbReference type="GO" id="GO:0005737">
    <property type="term" value="C:cytoplasm"/>
    <property type="evidence" value="ECO:0007669"/>
    <property type="project" value="UniProtKB-ARBA"/>
</dbReference>
<dbReference type="PANTHER" id="PTHR10760">
    <property type="entry name" value="TORSIN"/>
    <property type="match status" value="1"/>
</dbReference>
<dbReference type="Pfam" id="PF21376">
    <property type="entry name" value="TOR1A_C"/>
    <property type="match status" value="1"/>
</dbReference>
<evidence type="ECO:0000313" key="4">
    <source>
        <dbReference type="EMBL" id="CAD7087471.1"/>
    </source>
</evidence>